<dbReference type="InterPro" id="IPR026983">
    <property type="entry name" value="DHC"/>
</dbReference>
<organism evidence="3 4">
    <name type="scientific">Mythimna separata</name>
    <name type="common">Oriental armyworm</name>
    <name type="synonym">Pseudaletia separata</name>
    <dbReference type="NCBI Taxonomy" id="271217"/>
    <lineage>
        <taxon>Eukaryota</taxon>
        <taxon>Metazoa</taxon>
        <taxon>Ecdysozoa</taxon>
        <taxon>Arthropoda</taxon>
        <taxon>Hexapoda</taxon>
        <taxon>Insecta</taxon>
        <taxon>Pterygota</taxon>
        <taxon>Neoptera</taxon>
        <taxon>Endopterygota</taxon>
        <taxon>Lepidoptera</taxon>
        <taxon>Glossata</taxon>
        <taxon>Ditrysia</taxon>
        <taxon>Noctuoidea</taxon>
        <taxon>Noctuidae</taxon>
        <taxon>Noctuinae</taxon>
        <taxon>Hadenini</taxon>
        <taxon>Mythimna</taxon>
    </lineage>
</organism>
<dbReference type="Proteomes" id="UP001231518">
    <property type="component" value="Chromosome 18"/>
</dbReference>
<dbReference type="GO" id="GO:0045505">
    <property type="term" value="F:dynein intermediate chain binding"/>
    <property type="evidence" value="ECO:0007669"/>
    <property type="project" value="InterPro"/>
</dbReference>
<sequence>MYKAFSKVIKEYEETKYKEWVHGAAHFVDNMMKKNVLKVEFMKEPAPPAPAGRGMDITAAGKAHIERKKKNTGSKTSLQPTDVVNKEIEQKRKRDKALMLMRIPGQHYENVRSPSSISLLAKEGLTDVTWRDLTVHKLMQEYNLTFQPNFDDYIFLVIREAELMEQLGFSLPACIRDVAMQKSRLYYELEALTSVIEKYNKNVLSLSPSETFLMKRHLLDMERHILPGLTRVTWTALGIGEYIKDITKGLF</sequence>
<dbReference type="GO" id="GO:0051959">
    <property type="term" value="F:dynein light intermediate chain binding"/>
    <property type="evidence" value="ECO:0007669"/>
    <property type="project" value="InterPro"/>
</dbReference>
<keyword evidence="4" id="KW-1185">Reference proteome</keyword>
<dbReference type="Pfam" id="PF08385">
    <property type="entry name" value="DHC_N1"/>
    <property type="match status" value="1"/>
</dbReference>
<gene>
    <name evidence="3" type="ORF">PYW07_005684</name>
</gene>
<name>A0AAD7YJC5_MYTSE</name>
<dbReference type="EMBL" id="JARGEI010000016">
    <property type="protein sequence ID" value="KAJ8717754.1"/>
    <property type="molecule type" value="Genomic_DNA"/>
</dbReference>
<dbReference type="AlphaFoldDB" id="A0AAD7YJC5"/>
<proteinExistence type="inferred from homology"/>
<dbReference type="GO" id="GO:0005858">
    <property type="term" value="C:axonemal dynein complex"/>
    <property type="evidence" value="ECO:0007669"/>
    <property type="project" value="TreeGrafter"/>
</dbReference>
<evidence type="ECO:0000313" key="4">
    <source>
        <dbReference type="Proteomes" id="UP001231518"/>
    </source>
</evidence>
<comment type="similarity">
    <text evidence="1">Belongs to the dynein heavy chain family.</text>
</comment>
<dbReference type="InterPro" id="IPR013594">
    <property type="entry name" value="Dynein_heavy_tail"/>
</dbReference>
<comment type="caution">
    <text evidence="3">The sequence shown here is derived from an EMBL/GenBank/DDBJ whole genome shotgun (WGS) entry which is preliminary data.</text>
</comment>
<protein>
    <recommendedName>
        <fullName evidence="2">Dynein heavy chain tail domain-containing protein</fullName>
    </recommendedName>
</protein>
<reference evidence="3" key="1">
    <citation type="submission" date="2023-03" db="EMBL/GenBank/DDBJ databases">
        <title>Chromosome-level genomes of two armyworms, Mythimna separata and Mythimna loreyi, provide insights into the biosynthesis and reception of sex pheromones.</title>
        <authorList>
            <person name="Zhao H."/>
        </authorList>
    </citation>
    <scope>NUCLEOTIDE SEQUENCE</scope>
    <source>
        <strain evidence="3">BeijingLab</strain>
        <tissue evidence="3">Pupa</tissue>
    </source>
</reference>
<dbReference type="PANTHER" id="PTHR46532:SF4">
    <property type="entry name" value="AAA+ ATPASE DOMAIN-CONTAINING PROTEIN"/>
    <property type="match status" value="1"/>
</dbReference>
<evidence type="ECO:0000313" key="3">
    <source>
        <dbReference type="EMBL" id="KAJ8717754.1"/>
    </source>
</evidence>
<evidence type="ECO:0000259" key="2">
    <source>
        <dbReference type="Pfam" id="PF08385"/>
    </source>
</evidence>
<evidence type="ECO:0000256" key="1">
    <source>
        <dbReference type="ARBA" id="ARBA00008887"/>
    </source>
</evidence>
<feature type="domain" description="Dynein heavy chain tail" evidence="2">
    <location>
        <begin position="145"/>
        <end position="242"/>
    </location>
</feature>
<dbReference type="PANTHER" id="PTHR46532">
    <property type="entry name" value="MALE FERTILITY FACTOR KL5"/>
    <property type="match status" value="1"/>
</dbReference>
<accession>A0AAD7YJC5</accession>
<dbReference type="GO" id="GO:0007018">
    <property type="term" value="P:microtubule-based movement"/>
    <property type="evidence" value="ECO:0007669"/>
    <property type="project" value="InterPro"/>
</dbReference>